<dbReference type="Proteomes" id="UP000050509">
    <property type="component" value="Unassembled WGS sequence"/>
</dbReference>
<protein>
    <submittedName>
        <fullName evidence="2">ATPase</fullName>
    </submittedName>
</protein>
<name>A0A0P9HEP9_9CHLR</name>
<accession>A0A0P9HEP9</accession>
<evidence type="ECO:0000313" key="3">
    <source>
        <dbReference type="Proteomes" id="UP000050509"/>
    </source>
</evidence>
<dbReference type="InterPro" id="IPR027417">
    <property type="entry name" value="P-loop_NTPase"/>
</dbReference>
<gene>
    <name evidence="2" type="ORF">SE17_10870</name>
</gene>
<comment type="caution">
    <text evidence="2">The sequence shown here is derived from an EMBL/GenBank/DDBJ whole genome shotgun (WGS) entry which is preliminary data.</text>
</comment>
<feature type="non-terminal residue" evidence="2">
    <location>
        <position position="1022"/>
    </location>
</feature>
<dbReference type="InterPro" id="IPR058038">
    <property type="entry name" value="BREX_BrxC_wHTH"/>
</dbReference>
<reference evidence="2 3" key="1">
    <citation type="submission" date="2015-09" db="EMBL/GenBank/DDBJ databases">
        <title>Draft genome sequence of Kouleothrix aurantiaca JCM 19913.</title>
        <authorList>
            <person name="Hemp J."/>
        </authorList>
    </citation>
    <scope>NUCLEOTIDE SEQUENCE [LARGE SCALE GENOMIC DNA]</scope>
    <source>
        <strain evidence="2 3">COM-B</strain>
    </source>
</reference>
<organism evidence="2 3">
    <name type="scientific">Kouleothrix aurantiaca</name>
    <dbReference type="NCBI Taxonomy" id="186479"/>
    <lineage>
        <taxon>Bacteria</taxon>
        <taxon>Bacillati</taxon>
        <taxon>Chloroflexota</taxon>
        <taxon>Chloroflexia</taxon>
        <taxon>Chloroflexales</taxon>
        <taxon>Roseiflexineae</taxon>
        <taxon>Roseiflexaceae</taxon>
        <taxon>Kouleothrix</taxon>
    </lineage>
</organism>
<dbReference type="AlphaFoldDB" id="A0A0P9HEP9"/>
<dbReference type="Pfam" id="PF25791">
    <property type="entry name" value="WHD_BREX_BrxC"/>
    <property type="match status" value="1"/>
</dbReference>
<keyword evidence="3" id="KW-1185">Reference proteome</keyword>
<evidence type="ECO:0000313" key="2">
    <source>
        <dbReference type="EMBL" id="KPV53224.1"/>
    </source>
</evidence>
<proteinExistence type="predicted"/>
<evidence type="ECO:0000259" key="1">
    <source>
        <dbReference type="Pfam" id="PF25791"/>
    </source>
</evidence>
<dbReference type="EMBL" id="LJCR01000309">
    <property type="protein sequence ID" value="KPV53224.1"/>
    <property type="molecule type" value="Genomic_DNA"/>
</dbReference>
<sequence length="1022" mass="113859">MSIKTLFDPAKDIYRTIEKVITYNAAQEARLRAEITEYIVTEHIEEQFEKLLTRMQAAMDHGGGNEVGVWVSGFYGSGKSSFTKYLGLALDDRVQVDGVRFLRHLQDRMNRPQTRALLNTLASRYSAAVVLLDLASEMLAGATMEDVATVLYYKVLQWAGYSSNLKVAALERRLRRDGRYQEFLDLVQQASIGAWLTIKDDPLVIDSLIPDIAHTLYPALFKSPSAFTTETGDFVRFETDRVKEMIDIVREHTGKQSIIFIIDEVGQYVGARQNLILNLDGLAKNLKEIGDGKVWIIGTAQQTLAEDDEKAALNSPLLYKLKDRFPIQIELESSDIKEICYRRLLGKSPDGERKLGALFDQYGQALRHNTKLQDARYYDADFDRTAFVNLYPFLPGHFDILLRLLAALAKSTGGIGLRSAIRVIQDVLVEGPAGRDPVADQRIGWLATTVTLYDALEKDIRRAEPSIHKAVEKAKERFFDSPLHIEVAKTVAVLQILENMPITPQNVTSLMHPAVDAPSRRDAVDAAITDLIGDAFVPFGEKDGNLCFFSEKLNEIDQERLQIALRGMDILRIRNEALHAVFADLPSAQVERTLTVKSGIKAQIGTQVYAIAGDRETVQTVVELVDPSGYDAARTRLLDESRQRSAQQTIFLLGRFSPELEDRANEIYRCEQIVQRYRNDPDQEVKEYCNSQTDRANRLKDELARLLQRQLSQGSFLFRGSPTAVDALDHDLQKAADKHMIDVAGQVFDRYKEAPVRAETTLAEKFLKVGNLRAVTSTIDPLALVQMNGGTPQIKTAHKALLSIHDYIDRNGTVDGKRLTDIFTDAPFGWSPDTLRYMLAALLLSGEITLKVSGREVTVNGQQAIDPLRTNLSFKTVGVALRNSRPSNEVLGRAAERLTDISGDPVIPLEDDISKAATKSFPQLQLRYGPLATRLESLGLPGAEAVRDLSQELADVLSTDGSDAPQRLGGVESALYDRLRWARAVDTALAHGLEPTVRELQQHRQEIGALPDSGIPGQLRTD</sequence>
<dbReference type="NCBIfam" id="NF033441">
    <property type="entry name" value="BREX_BrxC"/>
    <property type="match status" value="1"/>
</dbReference>
<dbReference type="InterPro" id="IPR047679">
    <property type="entry name" value="BREX_BrxC"/>
</dbReference>
<dbReference type="SUPFAM" id="SSF52540">
    <property type="entry name" value="P-loop containing nucleoside triphosphate hydrolases"/>
    <property type="match status" value="1"/>
</dbReference>
<feature type="domain" description="Probable ATP-binding protein BrxC winged helix-turn-helix" evidence="1">
    <location>
        <begin position="796"/>
        <end position="875"/>
    </location>
</feature>
<dbReference type="Gene3D" id="3.40.50.300">
    <property type="entry name" value="P-loop containing nucleotide triphosphate hydrolases"/>
    <property type="match status" value="1"/>
</dbReference>